<keyword evidence="2" id="KW-0238">DNA-binding</keyword>
<dbReference type="Pfam" id="PF00717">
    <property type="entry name" value="Peptidase_S24"/>
    <property type="match status" value="1"/>
</dbReference>
<dbReference type="CDD" id="cd06529">
    <property type="entry name" value="S24_LexA-like"/>
    <property type="match status" value="1"/>
</dbReference>
<dbReference type="GO" id="GO:0003677">
    <property type="term" value="F:DNA binding"/>
    <property type="evidence" value="ECO:0007669"/>
    <property type="project" value="UniProtKB-KW"/>
</dbReference>
<dbReference type="InterPro" id="IPR010982">
    <property type="entry name" value="Lambda_DNA-bd_dom_sf"/>
</dbReference>
<accession>A0A7C3Z1Q2</accession>
<dbReference type="Pfam" id="PF01381">
    <property type="entry name" value="HTH_3"/>
    <property type="match status" value="1"/>
</dbReference>
<evidence type="ECO:0000313" key="5">
    <source>
        <dbReference type="EMBL" id="HGF33268.1"/>
    </source>
</evidence>
<dbReference type="PANTHER" id="PTHR40661:SF3">
    <property type="entry name" value="FELS-1 PROPHAGE TRANSCRIPTIONAL REGULATOR"/>
    <property type="match status" value="1"/>
</dbReference>
<proteinExistence type="predicted"/>
<keyword evidence="3" id="KW-0804">Transcription</keyword>
<dbReference type="Gene3D" id="1.10.260.40">
    <property type="entry name" value="lambda repressor-like DNA-binding domains"/>
    <property type="match status" value="1"/>
</dbReference>
<dbReference type="SMART" id="SM00530">
    <property type="entry name" value="HTH_XRE"/>
    <property type="match status" value="1"/>
</dbReference>
<dbReference type="InterPro" id="IPR036286">
    <property type="entry name" value="LexA/Signal_pep-like_sf"/>
</dbReference>
<protein>
    <submittedName>
        <fullName evidence="5">Helix-turn-helix transcriptional regulator</fullName>
    </submittedName>
</protein>
<comment type="caution">
    <text evidence="5">The sequence shown here is derived from an EMBL/GenBank/DDBJ whole genome shotgun (WGS) entry which is preliminary data.</text>
</comment>
<sequence length="240" mass="26958">MAKKMFSKDIFLRQVKKLMAEKGIKDQQQFNKMVGVQRAISRWKSGESRPSVDSLMVIKEIFGVSIDWLLTGEEPPAFQPVQPIIAIAGTQPEVPEDLRPEYYLAVPLVEGRIAAGYAGAIPGDCVEDLVWVYKPEIGARQHHDLRAVRLAPDADSMEPTIRRGSIVIIDPTEVHPLPKAIYAVRLDEEGGCAIKRISQTENHWVLVSDNPEYPPIAVEKARMPNIVIGRVIWSWTSWVK</sequence>
<evidence type="ECO:0000259" key="4">
    <source>
        <dbReference type="PROSITE" id="PS50943"/>
    </source>
</evidence>
<dbReference type="PROSITE" id="PS50943">
    <property type="entry name" value="HTH_CROC1"/>
    <property type="match status" value="1"/>
</dbReference>
<dbReference type="InterPro" id="IPR001387">
    <property type="entry name" value="Cro/C1-type_HTH"/>
</dbReference>
<dbReference type="AlphaFoldDB" id="A0A7C3Z1Q2"/>
<organism evidence="5">
    <name type="scientific">Desulfobacca acetoxidans</name>
    <dbReference type="NCBI Taxonomy" id="60893"/>
    <lineage>
        <taxon>Bacteria</taxon>
        <taxon>Pseudomonadati</taxon>
        <taxon>Thermodesulfobacteriota</taxon>
        <taxon>Desulfobaccia</taxon>
        <taxon>Desulfobaccales</taxon>
        <taxon>Desulfobaccaceae</taxon>
        <taxon>Desulfobacca</taxon>
    </lineage>
</organism>
<dbReference type="CDD" id="cd00093">
    <property type="entry name" value="HTH_XRE"/>
    <property type="match status" value="1"/>
</dbReference>
<dbReference type="SUPFAM" id="SSF47413">
    <property type="entry name" value="lambda repressor-like DNA-binding domains"/>
    <property type="match status" value="1"/>
</dbReference>
<evidence type="ECO:0000256" key="2">
    <source>
        <dbReference type="ARBA" id="ARBA00023125"/>
    </source>
</evidence>
<reference evidence="5" key="1">
    <citation type="journal article" date="2020" name="mSystems">
        <title>Genome- and Community-Level Interaction Insights into Carbon Utilization and Element Cycling Functions of Hydrothermarchaeota in Hydrothermal Sediment.</title>
        <authorList>
            <person name="Zhou Z."/>
            <person name="Liu Y."/>
            <person name="Xu W."/>
            <person name="Pan J."/>
            <person name="Luo Z.H."/>
            <person name="Li M."/>
        </authorList>
    </citation>
    <scope>NUCLEOTIDE SEQUENCE [LARGE SCALE GENOMIC DNA]</scope>
    <source>
        <strain evidence="5">SpSt-897</strain>
    </source>
</reference>
<evidence type="ECO:0000256" key="3">
    <source>
        <dbReference type="ARBA" id="ARBA00023163"/>
    </source>
</evidence>
<dbReference type="EMBL" id="DTMF01000068">
    <property type="protein sequence ID" value="HGF33268.1"/>
    <property type="molecule type" value="Genomic_DNA"/>
</dbReference>
<dbReference type="SUPFAM" id="SSF51306">
    <property type="entry name" value="LexA/Signal peptidase"/>
    <property type="match status" value="1"/>
</dbReference>
<evidence type="ECO:0000256" key="1">
    <source>
        <dbReference type="ARBA" id="ARBA00023015"/>
    </source>
</evidence>
<gene>
    <name evidence="5" type="ORF">ENW96_02620</name>
</gene>
<dbReference type="PANTHER" id="PTHR40661">
    <property type="match status" value="1"/>
</dbReference>
<name>A0A7C3Z1Q2_9BACT</name>
<feature type="domain" description="HTH cro/C1-type" evidence="4">
    <location>
        <begin position="15"/>
        <end position="69"/>
    </location>
</feature>
<dbReference type="Gene3D" id="2.10.109.10">
    <property type="entry name" value="Umud Fragment, subunit A"/>
    <property type="match status" value="1"/>
</dbReference>
<keyword evidence="1" id="KW-0805">Transcription regulation</keyword>
<dbReference type="InterPro" id="IPR015927">
    <property type="entry name" value="Peptidase_S24_S26A/B/C"/>
</dbReference>
<dbReference type="InterPro" id="IPR039418">
    <property type="entry name" value="LexA-like"/>
</dbReference>